<dbReference type="PROSITE" id="PS51078">
    <property type="entry name" value="ICLR_ED"/>
    <property type="match status" value="1"/>
</dbReference>
<dbReference type="Proteomes" id="UP000007564">
    <property type="component" value="Chromosome"/>
</dbReference>
<dbReference type="GeneID" id="56476620"/>
<dbReference type="Pfam" id="PF09339">
    <property type="entry name" value="HTH_IclR"/>
    <property type="match status" value="1"/>
</dbReference>
<dbReference type="SUPFAM" id="SSF46785">
    <property type="entry name" value="Winged helix' DNA-binding domain"/>
    <property type="match status" value="1"/>
</dbReference>
<evidence type="ECO:0000313" key="6">
    <source>
        <dbReference type="EMBL" id="CCJ55459.1"/>
    </source>
</evidence>
<dbReference type="InterPro" id="IPR036390">
    <property type="entry name" value="WH_DNA-bd_sf"/>
</dbReference>
<dbReference type="InterPro" id="IPR005471">
    <property type="entry name" value="Tscrpt_reg_IclR_N"/>
</dbReference>
<dbReference type="GO" id="GO:0045892">
    <property type="term" value="P:negative regulation of DNA-templated transcription"/>
    <property type="evidence" value="ECO:0007669"/>
    <property type="project" value="TreeGrafter"/>
</dbReference>
<dbReference type="InterPro" id="IPR050707">
    <property type="entry name" value="HTH_MetabolicPath_Reg"/>
</dbReference>
<accession>A0A0C6P6I2</accession>
<gene>
    <name evidence="6" type="ORF">BN112_3545</name>
</gene>
<proteinExistence type="predicted"/>
<feature type="domain" description="HTH iclR-type" evidence="4">
    <location>
        <begin position="16"/>
        <end position="81"/>
    </location>
</feature>
<dbReference type="SUPFAM" id="SSF55781">
    <property type="entry name" value="GAF domain-like"/>
    <property type="match status" value="1"/>
</dbReference>
<dbReference type="EMBL" id="HE965806">
    <property type="protein sequence ID" value="CCJ55459.1"/>
    <property type="molecule type" value="Genomic_DNA"/>
</dbReference>
<dbReference type="InterPro" id="IPR014757">
    <property type="entry name" value="Tscrpt_reg_IclR_C"/>
</dbReference>
<dbReference type="GO" id="GO:0003677">
    <property type="term" value="F:DNA binding"/>
    <property type="evidence" value="ECO:0007669"/>
    <property type="project" value="UniProtKB-KW"/>
</dbReference>
<dbReference type="OrthoDB" id="5401369at2"/>
<sequence>MDQLIDAMETTDRQFATTLQRGLLVLACFDVRQPFLTNKEISARTGIPSPTVSRLTYTLTLMGYLKHHRHLGKYGKYELGNAVLSLAHPLLANVNVRQVARVPMRELAEYAHGWVSLGARERLSMVYLETARARNALDVKPDIGQTFPMLVSAMGRAYLAASQPSERERLMNQLRIYHPELMAEQAEELEHSRADYAAYGFCLSRGDYDRGTWAVAAPMRVPESQELLVFNCAVRVKNRQAEELSLHLIDVVGPRLLDMVDAIRRALED</sequence>
<dbReference type="InterPro" id="IPR036388">
    <property type="entry name" value="WH-like_DNA-bd_sf"/>
</dbReference>
<dbReference type="PROSITE" id="PS51077">
    <property type="entry name" value="HTH_ICLR"/>
    <property type="match status" value="1"/>
</dbReference>
<dbReference type="Gene3D" id="1.10.10.10">
    <property type="entry name" value="Winged helix-like DNA-binding domain superfamily/Winged helix DNA-binding domain"/>
    <property type="match status" value="1"/>
</dbReference>
<protein>
    <submittedName>
        <fullName evidence="6">Putative IclR-family transcriptional regulator</fullName>
    </submittedName>
</protein>
<dbReference type="Gene3D" id="3.30.450.40">
    <property type="match status" value="1"/>
</dbReference>
<keyword evidence="1" id="KW-0805">Transcription regulation</keyword>
<evidence type="ECO:0000259" key="5">
    <source>
        <dbReference type="PROSITE" id="PS51078"/>
    </source>
</evidence>
<reference evidence="6 7" key="1">
    <citation type="journal article" date="2012" name="BMC Genomics">
        <title>Comparative genomics of the classical Bordetella subspecies: the evolution and exchange of virulence-associated diversity amongst closely related pathogens.</title>
        <authorList>
            <person name="Park J."/>
            <person name="Zhang Y."/>
            <person name="Buboltz A.M."/>
            <person name="Zhang X."/>
            <person name="Schuster S.C."/>
            <person name="Ahuja U."/>
            <person name="Liu M."/>
            <person name="Miller J.F."/>
            <person name="Sebaihia M."/>
            <person name="Bentley S.D."/>
            <person name="Parkhill J."/>
            <person name="Harvill E.T."/>
        </authorList>
    </citation>
    <scope>NUCLEOTIDE SEQUENCE [LARGE SCALE GENOMIC DNA]</scope>
    <source>
        <strain evidence="6 7">253</strain>
    </source>
</reference>
<dbReference type="HOGENOM" id="CLU_062618_0_0_4"/>
<evidence type="ECO:0000259" key="4">
    <source>
        <dbReference type="PROSITE" id="PS51077"/>
    </source>
</evidence>
<dbReference type="InterPro" id="IPR029016">
    <property type="entry name" value="GAF-like_dom_sf"/>
</dbReference>
<dbReference type="GO" id="GO:0003700">
    <property type="term" value="F:DNA-binding transcription factor activity"/>
    <property type="evidence" value="ECO:0007669"/>
    <property type="project" value="TreeGrafter"/>
</dbReference>
<evidence type="ECO:0000256" key="2">
    <source>
        <dbReference type="ARBA" id="ARBA00023125"/>
    </source>
</evidence>
<dbReference type="KEGG" id="bbh:BN112_3545"/>
<evidence type="ECO:0000256" key="1">
    <source>
        <dbReference type="ARBA" id="ARBA00023015"/>
    </source>
</evidence>
<keyword evidence="2" id="KW-0238">DNA-binding</keyword>
<feature type="domain" description="IclR-ED" evidence="5">
    <location>
        <begin position="82"/>
        <end position="269"/>
    </location>
</feature>
<keyword evidence="3" id="KW-0804">Transcription</keyword>
<organism evidence="6 7">
    <name type="scientific">Bordetella bronchiseptica 253</name>
    <dbReference type="NCBI Taxonomy" id="568707"/>
    <lineage>
        <taxon>Bacteria</taxon>
        <taxon>Pseudomonadati</taxon>
        <taxon>Pseudomonadota</taxon>
        <taxon>Betaproteobacteria</taxon>
        <taxon>Burkholderiales</taxon>
        <taxon>Alcaligenaceae</taxon>
        <taxon>Bordetella</taxon>
    </lineage>
</organism>
<evidence type="ECO:0000313" key="7">
    <source>
        <dbReference type="Proteomes" id="UP000007564"/>
    </source>
</evidence>
<dbReference type="AlphaFoldDB" id="A0A0C6P6I2"/>
<dbReference type="PANTHER" id="PTHR30136:SF33">
    <property type="entry name" value="TRANSCRIPTIONAL REGULATORY PROTEIN"/>
    <property type="match status" value="1"/>
</dbReference>
<evidence type="ECO:0000256" key="3">
    <source>
        <dbReference type="ARBA" id="ARBA00023163"/>
    </source>
</evidence>
<dbReference type="PANTHER" id="PTHR30136">
    <property type="entry name" value="HELIX-TURN-HELIX TRANSCRIPTIONAL REGULATOR, ICLR FAMILY"/>
    <property type="match status" value="1"/>
</dbReference>
<dbReference type="RefSeq" id="WP_003815832.1">
    <property type="nucleotide sequence ID" value="NC_019382.1"/>
</dbReference>
<name>A0A0C6P6I2_BORBO</name>
<dbReference type="Pfam" id="PF01614">
    <property type="entry name" value="IclR_C"/>
    <property type="match status" value="1"/>
</dbReference>
<dbReference type="SMART" id="SM00346">
    <property type="entry name" value="HTH_ICLR"/>
    <property type="match status" value="1"/>
</dbReference>